<sequence>FAAQLDFAYQKLDAFKKKEGDND</sequence>
<protein>
    <submittedName>
        <fullName evidence="1">Type IV secretory pathway, VirD4 component</fullName>
    </submittedName>
</protein>
<feature type="non-terminal residue" evidence="1">
    <location>
        <position position="1"/>
    </location>
</feature>
<gene>
    <name evidence="1" type="ORF">Lpp41_16760</name>
</gene>
<evidence type="ECO:0000313" key="1">
    <source>
        <dbReference type="EMBL" id="EPC69752.1"/>
    </source>
</evidence>
<proteinExistence type="predicted"/>
<dbReference type="AlphaFoldDB" id="A0A829H2D4"/>
<evidence type="ECO:0000313" key="2">
    <source>
        <dbReference type="Proteomes" id="UP000014244"/>
    </source>
</evidence>
<organism evidence="1 2">
    <name type="scientific">Lacticaseibacillus paracasei subsp. paracasei Lpp41</name>
    <dbReference type="NCBI Taxonomy" id="1256208"/>
    <lineage>
        <taxon>Bacteria</taxon>
        <taxon>Bacillati</taxon>
        <taxon>Bacillota</taxon>
        <taxon>Bacilli</taxon>
        <taxon>Lactobacillales</taxon>
        <taxon>Lactobacillaceae</taxon>
        <taxon>Lacticaseibacillus</taxon>
    </lineage>
</organism>
<reference evidence="1 2" key="1">
    <citation type="journal article" date="2013" name="PLoS ONE">
        <title>Lactobacillus paracasei comparative genomics: towards species pan-genome definition and exploitation of diversity.</title>
        <authorList>
            <person name="Smokvina T."/>
            <person name="Wels M."/>
            <person name="Polka J."/>
            <person name="Chervaux C."/>
            <person name="Brisse S."/>
            <person name="Boekhorst J."/>
            <person name="van Hylckama Vlieg J.E."/>
            <person name="Siezen R.J."/>
        </authorList>
    </citation>
    <scope>NUCLEOTIDE SEQUENCE [LARGE SCALE GENOMIC DNA]</scope>
    <source>
        <strain evidence="1 2">Lpp41</strain>
    </source>
</reference>
<comment type="caution">
    <text evidence="1">The sequence shown here is derived from an EMBL/GenBank/DDBJ whole genome shotgun (WGS) entry which is preliminary data.</text>
</comment>
<dbReference type="Proteomes" id="UP000014244">
    <property type="component" value="Unassembled WGS sequence"/>
</dbReference>
<name>A0A829H2D4_LACPA</name>
<accession>A0A829H2D4</accession>
<dbReference type="EMBL" id="ANKE01000809">
    <property type="protein sequence ID" value="EPC69752.1"/>
    <property type="molecule type" value="Genomic_DNA"/>
</dbReference>